<dbReference type="RefSeq" id="WP_354616012.1">
    <property type="nucleotide sequence ID" value="NZ_JBEXAE010000006.1"/>
</dbReference>
<dbReference type="Proteomes" id="UP001549799">
    <property type="component" value="Unassembled WGS sequence"/>
</dbReference>
<evidence type="ECO:0000313" key="2">
    <source>
        <dbReference type="Proteomes" id="UP001549799"/>
    </source>
</evidence>
<evidence type="ECO:0000313" key="1">
    <source>
        <dbReference type="EMBL" id="MET6991462.1"/>
    </source>
</evidence>
<gene>
    <name evidence="1" type="ORF">ABXZ36_12480</name>
</gene>
<keyword evidence="2" id="KW-1185">Reference proteome</keyword>
<comment type="caution">
    <text evidence="1">The sequence shown here is derived from an EMBL/GenBank/DDBJ whole genome shotgun (WGS) entry which is preliminary data.</text>
</comment>
<sequence>MVDYIKIILKGYSINKLLENDLLSFVYKGLNPDTGELLTHNRNGKKITPCRHAYYGTLEFKIYDATKLHPEGLVTLTGSLHKYFNRGSQNYNDFTANDMRDVLKELKQKFNLDLENSIIQGIEIGLNITPTMPTTEILQNCLLHKTMPFDAQYFGGRGEYLQASHSDYYIKLYNKGLQNIKRGLIKRGTEIMRFEIKYSKMRKVNAKGIFNLNDLIHFNMLEFKDDILKEWRNILFYDYTIEHKTENLKNYNNPNYWKGLLKRSSKSAFNNHRAKLRGLIKNHSEDIQGKIGLLITEKIEELNTKGCTNTPSMYMVKMNTPLYNKQCGRNRRCRVTGIDIRMQGERSFLLGPKGLRYYCKNEHRIFEQVKRKYLSKKWTNEPLEKQIEELYHNIRNHYSNGKVKQARLYNHQQINFLECIDYDIEVYSPLV</sequence>
<proteinExistence type="predicted"/>
<reference evidence="1 2" key="1">
    <citation type="submission" date="2024-07" db="EMBL/GenBank/DDBJ databases">
        <title>The genome sequence of type strain Sediminicola arcticus GDMCC 1.2805.</title>
        <authorList>
            <person name="Liu Y."/>
        </authorList>
    </citation>
    <scope>NUCLEOTIDE SEQUENCE [LARGE SCALE GENOMIC DNA]</scope>
    <source>
        <strain evidence="1 2">GDMCC 1.2805</strain>
    </source>
</reference>
<accession>A0ABV2SWF8</accession>
<protein>
    <submittedName>
        <fullName evidence="1">Uncharacterized protein</fullName>
    </submittedName>
</protein>
<organism evidence="1 2">
    <name type="scientific">Sediminicola arcticus</name>
    <dbReference type="NCBI Taxonomy" id="1574308"/>
    <lineage>
        <taxon>Bacteria</taxon>
        <taxon>Pseudomonadati</taxon>
        <taxon>Bacteroidota</taxon>
        <taxon>Flavobacteriia</taxon>
        <taxon>Flavobacteriales</taxon>
        <taxon>Flavobacteriaceae</taxon>
        <taxon>Sediminicola</taxon>
    </lineage>
</organism>
<name>A0ABV2SWF8_9FLAO</name>
<dbReference type="EMBL" id="JBEXAE010000006">
    <property type="protein sequence ID" value="MET6991462.1"/>
    <property type="molecule type" value="Genomic_DNA"/>
</dbReference>